<dbReference type="EMBL" id="VOAH01000018">
    <property type="protein sequence ID" value="TVP39234.1"/>
    <property type="molecule type" value="Genomic_DNA"/>
</dbReference>
<gene>
    <name evidence="1" type="ORF">NARC_180045</name>
</gene>
<evidence type="ECO:0000313" key="1">
    <source>
        <dbReference type="EMBL" id="TVP39234.1"/>
    </source>
</evidence>
<dbReference type="Proteomes" id="UP000315289">
    <property type="component" value="Unassembled WGS sequence"/>
</dbReference>
<evidence type="ECO:0000313" key="2">
    <source>
        <dbReference type="Proteomes" id="UP000315289"/>
    </source>
</evidence>
<accession>A0A557SRK3</accession>
<comment type="caution">
    <text evidence="1">The sequence shown here is derived from an EMBL/GenBank/DDBJ whole genome shotgun (WGS) entry which is preliminary data.</text>
</comment>
<keyword evidence="2" id="KW-1185">Reference proteome</keyword>
<organism evidence="1 2">
    <name type="scientific">Candidatus Nitrosocosmicus arcticus</name>
    <dbReference type="NCBI Taxonomy" id="2035267"/>
    <lineage>
        <taxon>Archaea</taxon>
        <taxon>Nitrososphaerota</taxon>
        <taxon>Nitrososphaeria</taxon>
        <taxon>Nitrososphaerales</taxon>
        <taxon>Nitrososphaeraceae</taxon>
        <taxon>Candidatus Nitrosocosmicus</taxon>
    </lineage>
</organism>
<protein>
    <submittedName>
        <fullName evidence="1">Uncharacterized protein</fullName>
    </submittedName>
</protein>
<sequence length="48" mass="5275">MVIDVLDSLLFIVVAIENKLGLGIVTNRLMEFPNLSNTSSLKLSMIIV</sequence>
<proteinExistence type="predicted"/>
<reference evidence="1 2" key="1">
    <citation type="journal article" date="2019" name="Front. Microbiol.">
        <title>Ammonia Oxidation by the Arctic Terrestrial Thaumarchaeote Candidatus Nitrosocosmicus arcticus Is Stimulated by Increasing Temperatures.</title>
        <authorList>
            <person name="Alves R.J.E."/>
            <person name="Kerou M."/>
            <person name="Zappe A."/>
            <person name="Bittner R."/>
            <person name="Abby S.S."/>
            <person name="Schmidt H.A."/>
            <person name="Pfeifer K."/>
            <person name="Schleper C."/>
        </authorList>
    </citation>
    <scope>NUCLEOTIDE SEQUENCE [LARGE SCALE GENOMIC DNA]</scope>
    <source>
        <strain evidence="1 2">Kfb</strain>
    </source>
</reference>
<name>A0A557SRK3_9ARCH</name>
<dbReference type="AlphaFoldDB" id="A0A557SRK3"/>